<keyword evidence="2" id="KW-1185">Reference proteome</keyword>
<evidence type="ECO:0000259" key="1">
    <source>
        <dbReference type="Pfam" id="PF03372"/>
    </source>
</evidence>
<organism evidence="2 3">
    <name type="scientific">Branchiostoma belcheri</name>
    <name type="common">Amphioxus</name>
    <dbReference type="NCBI Taxonomy" id="7741"/>
    <lineage>
        <taxon>Eukaryota</taxon>
        <taxon>Metazoa</taxon>
        <taxon>Chordata</taxon>
        <taxon>Cephalochordata</taxon>
        <taxon>Leptocardii</taxon>
        <taxon>Amphioxiformes</taxon>
        <taxon>Branchiostomatidae</taxon>
        <taxon>Branchiostoma</taxon>
    </lineage>
</organism>
<sequence>MCNARSLLNKLDEFELTLQQYKVDIAIVTETWFSTAMPSEFLNVDNYTLFATSRTDRRGGGVAIYTHENIQARPISHVQVPPELECVWVWVRPKRLPREVPSIALCATYSPPNSKHQELLIDHLVNTADLLKTFNPDVGLILAGDYNRLDYKPLVLSHRLEQVVPAPTRGDATLDVIVTNLKSFYLTPEVMNPLGTSDHKAAWWQSRVRTQRPNQTKHVVVRPLPDSRIRAFGQWITSHTWDEVLQSDTVEEKTAAFYRTLNSAIENYFPLRKCSLHHRDKPWITALLKDLIHRRQQAHSKGHMVLYRFLGNKVDRECKRVKKEFYSDQVARLKRSDPSEWHKQVRRLANLSKPTSTIHVPGVDPSDTSTCAGAINTHLATICKALPPLDMDMLPAFLPATPPPQVDPWQMYQRLKRVKVNKAPGPDAIPPTLIREFACELATPLTDITNASLQQGRVPPEWRDAIVIPVPKEQPADLDKIRPVSLTSQFAKVVEGFVLSWLLRDILPMVDTRQFGNLRGISTTHCLIEILDFFYKSSERKQSVSSLVLTDFSKAFDRNDLDSLDDWSVRNHMLLNPRKCKVLHISFMQRPPPVPALTLGGQVLTVVTQARLLGLQIQSDLGWDAQVDSM</sequence>
<dbReference type="AlphaFoldDB" id="A0A6P4Y1I2"/>
<gene>
    <name evidence="3" type="primary">LOC109465472</name>
</gene>
<protein>
    <submittedName>
        <fullName evidence="3">Uncharacterized protein LOC109465472</fullName>
    </submittedName>
</protein>
<dbReference type="InterPro" id="IPR005135">
    <property type="entry name" value="Endo/exonuclease/phosphatase"/>
</dbReference>
<reference evidence="3" key="1">
    <citation type="submission" date="2025-08" db="UniProtKB">
        <authorList>
            <consortium name="RefSeq"/>
        </authorList>
    </citation>
    <scope>IDENTIFICATION</scope>
    <source>
        <tissue evidence="3">Gonad</tissue>
    </source>
</reference>
<dbReference type="OrthoDB" id="10037236at2759"/>
<dbReference type="GeneID" id="109465472"/>
<feature type="non-terminal residue" evidence="3">
    <location>
        <position position="630"/>
    </location>
</feature>
<dbReference type="GO" id="GO:0003824">
    <property type="term" value="F:catalytic activity"/>
    <property type="evidence" value="ECO:0007669"/>
    <property type="project" value="InterPro"/>
</dbReference>
<feature type="domain" description="Endonuclease/exonuclease/phosphatase" evidence="1">
    <location>
        <begin position="7"/>
        <end position="199"/>
    </location>
</feature>
<dbReference type="Proteomes" id="UP000515135">
    <property type="component" value="Unplaced"/>
</dbReference>
<dbReference type="SUPFAM" id="SSF56219">
    <property type="entry name" value="DNase I-like"/>
    <property type="match status" value="1"/>
</dbReference>
<proteinExistence type="predicted"/>
<name>A0A6P4Y1I2_BRABE</name>
<dbReference type="PANTHER" id="PTHR47510">
    <property type="entry name" value="REVERSE TRANSCRIPTASE DOMAIN-CONTAINING PROTEIN"/>
    <property type="match status" value="1"/>
</dbReference>
<accession>A0A6P4Y1I2</accession>
<evidence type="ECO:0000313" key="3">
    <source>
        <dbReference type="RefSeq" id="XP_019618323.1"/>
    </source>
</evidence>
<dbReference type="Gene3D" id="3.60.10.10">
    <property type="entry name" value="Endonuclease/exonuclease/phosphatase"/>
    <property type="match status" value="1"/>
</dbReference>
<evidence type="ECO:0000313" key="2">
    <source>
        <dbReference type="Proteomes" id="UP000515135"/>
    </source>
</evidence>
<dbReference type="KEGG" id="bbel:109465472"/>
<dbReference type="RefSeq" id="XP_019618323.1">
    <property type="nucleotide sequence ID" value="XM_019762764.1"/>
</dbReference>
<dbReference type="InterPro" id="IPR043502">
    <property type="entry name" value="DNA/RNA_pol_sf"/>
</dbReference>
<dbReference type="Pfam" id="PF03372">
    <property type="entry name" value="Exo_endo_phos"/>
    <property type="match status" value="1"/>
</dbReference>
<dbReference type="InterPro" id="IPR036691">
    <property type="entry name" value="Endo/exonu/phosph_ase_sf"/>
</dbReference>
<dbReference type="PANTHER" id="PTHR47510:SF3">
    <property type="entry name" value="ENDO_EXONUCLEASE_PHOSPHATASE DOMAIN-CONTAINING PROTEIN"/>
    <property type="match status" value="1"/>
</dbReference>
<dbReference type="SUPFAM" id="SSF56672">
    <property type="entry name" value="DNA/RNA polymerases"/>
    <property type="match status" value="1"/>
</dbReference>